<dbReference type="EMBL" id="SRLO01004157">
    <property type="protein sequence ID" value="TNN30753.1"/>
    <property type="molecule type" value="Genomic_DNA"/>
</dbReference>
<name>A0A4Z2EPM6_9TELE</name>
<evidence type="ECO:0000313" key="2">
    <source>
        <dbReference type="EMBL" id="TNN30753.1"/>
    </source>
</evidence>
<reference evidence="2 3" key="1">
    <citation type="submission" date="2019-03" db="EMBL/GenBank/DDBJ databases">
        <title>First draft genome of Liparis tanakae, snailfish: a comprehensive survey of snailfish specific genes.</title>
        <authorList>
            <person name="Kim W."/>
            <person name="Song I."/>
            <person name="Jeong J.-H."/>
            <person name="Kim D."/>
            <person name="Kim S."/>
            <person name="Ryu S."/>
            <person name="Song J.Y."/>
            <person name="Lee S.K."/>
        </authorList>
    </citation>
    <scope>NUCLEOTIDE SEQUENCE [LARGE SCALE GENOMIC DNA]</scope>
    <source>
        <tissue evidence="2">Muscle</tissue>
    </source>
</reference>
<evidence type="ECO:0000313" key="3">
    <source>
        <dbReference type="Proteomes" id="UP000314294"/>
    </source>
</evidence>
<gene>
    <name evidence="2" type="ORF">EYF80_059095</name>
</gene>
<dbReference type="Proteomes" id="UP000314294">
    <property type="component" value="Unassembled WGS sequence"/>
</dbReference>
<dbReference type="AlphaFoldDB" id="A0A4Z2EPM6"/>
<comment type="caution">
    <text evidence="2">The sequence shown here is derived from an EMBL/GenBank/DDBJ whole genome shotgun (WGS) entry which is preliminary data.</text>
</comment>
<protein>
    <submittedName>
        <fullName evidence="2">Uncharacterized protein</fullName>
    </submittedName>
</protein>
<evidence type="ECO:0000256" key="1">
    <source>
        <dbReference type="SAM" id="MobiDB-lite"/>
    </source>
</evidence>
<feature type="region of interest" description="Disordered" evidence="1">
    <location>
        <begin position="53"/>
        <end position="105"/>
    </location>
</feature>
<accession>A0A4Z2EPM6</accession>
<sequence>MGVEVSMRAAGHLPPLVIVGHQLVVQQPEDAVGFHHGVLEALVLLRRAGRCGHRETAASGGPRSPRALKPSDPEALGTLKPSDPEALGPRSPRAPKPSDPEALGP</sequence>
<organism evidence="2 3">
    <name type="scientific">Liparis tanakae</name>
    <name type="common">Tanaka's snailfish</name>
    <dbReference type="NCBI Taxonomy" id="230148"/>
    <lineage>
        <taxon>Eukaryota</taxon>
        <taxon>Metazoa</taxon>
        <taxon>Chordata</taxon>
        <taxon>Craniata</taxon>
        <taxon>Vertebrata</taxon>
        <taxon>Euteleostomi</taxon>
        <taxon>Actinopterygii</taxon>
        <taxon>Neopterygii</taxon>
        <taxon>Teleostei</taxon>
        <taxon>Neoteleostei</taxon>
        <taxon>Acanthomorphata</taxon>
        <taxon>Eupercaria</taxon>
        <taxon>Perciformes</taxon>
        <taxon>Cottioidei</taxon>
        <taxon>Cottales</taxon>
        <taxon>Liparidae</taxon>
        <taxon>Liparis</taxon>
    </lineage>
</organism>
<keyword evidence="3" id="KW-1185">Reference proteome</keyword>
<proteinExistence type="predicted"/>